<evidence type="ECO:0000313" key="2">
    <source>
        <dbReference type="Proteomes" id="UP000018542"/>
    </source>
</evidence>
<protein>
    <submittedName>
        <fullName evidence="1">Uncharacterized protein</fullName>
    </submittedName>
</protein>
<sequence length="32" mass="3295">MIGKRFSNGGDVPAPNMEVPAPVARDLVIGDA</sequence>
<dbReference type="HOGENOM" id="CLU_3389854_0_0_5"/>
<dbReference type="KEGG" id="hni:W911_08865"/>
<evidence type="ECO:0000313" key="1">
    <source>
        <dbReference type="EMBL" id="AHB50130.1"/>
    </source>
</evidence>
<dbReference type="AlphaFoldDB" id="V5SJ63"/>
<keyword evidence="2" id="KW-1185">Reference proteome</keyword>
<dbReference type="Proteomes" id="UP000018542">
    <property type="component" value="Chromosome"/>
</dbReference>
<dbReference type="EMBL" id="CP006912">
    <property type="protein sequence ID" value="AHB50130.1"/>
    <property type="molecule type" value="Genomic_DNA"/>
</dbReference>
<accession>V5SJ63</accession>
<proteinExistence type="predicted"/>
<organism evidence="1 2">
    <name type="scientific">Hyphomicrobium nitrativorans NL23</name>
    <dbReference type="NCBI Taxonomy" id="1029756"/>
    <lineage>
        <taxon>Bacteria</taxon>
        <taxon>Pseudomonadati</taxon>
        <taxon>Pseudomonadota</taxon>
        <taxon>Alphaproteobacteria</taxon>
        <taxon>Hyphomicrobiales</taxon>
        <taxon>Hyphomicrobiaceae</taxon>
        <taxon>Hyphomicrobium</taxon>
    </lineage>
</organism>
<name>V5SJ63_9HYPH</name>
<reference evidence="1 2" key="1">
    <citation type="journal article" date="2014" name="Genome Announc.">
        <title>Complete Genome Sequence of Hyphomicrobium nitrativorans Strain NL23, a Denitrifying Bacterium Isolated from Biofilm of a Methanol-Fed Denitrification System Treating Seawater at the Montreal Biodome.</title>
        <authorList>
            <person name="Martineau C."/>
            <person name="Villeneuve C."/>
            <person name="Mauffrey F."/>
            <person name="Villemur R."/>
        </authorList>
    </citation>
    <scope>NUCLEOTIDE SEQUENCE [LARGE SCALE GENOMIC DNA]</scope>
    <source>
        <strain evidence="1">NL23</strain>
    </source>
</reference>
<gene>
    <name evidence="1" type="ORF">W911_08865</name>
</gene>